<dbReference type="OrthoDB" id="6499973at2759"/>
<feature type="transmembrane region" description="Helical" evidence="1">
    <location>
        <begin position="46"/>
        <end position="64"/>
    </location>
</feature>
<dbReference type="WBParaSite" id="ECPE_0001483501-mRNA-1">
    <property type="protein sequence ID" value="ECPE_0001483501-mRNA-1"/>
    <property type="gene ID" value="ECPE_0001483501"/>
</dbReference>
<evidence type="ECO:0000313" key="4">
    <source>
        <dbReference type="WBParaSite" id="ECPE_0001483501-mRNA-1"/>
    </source>
</evidence>
<evidence type="ECO:0000256" key="1">
    <source>
        <dbReference type="SAM" id="Phobius"/>
    </source>
</evidence>
<evidence type="ECO:0000313" key="3">
    <source>
        <dbReference type="Proteomes" id="UP000272942"/>
    </source>
</evidence>
<dbReference type="Proteomes" id="UP000272942">
    <property type="component" value="Unassembled WGS sequence"/>
</dbReference>
<feature type="transmembrane region" description="Helical" evidence="1">
    <location>
        <begin position="99"/>
        <end position="126"/>
    </location>
</feature>
<gene>
    <name evidence="2" type="ORF">ECPE_LOCUS14795</name>
</gene>
<dbReference type="InterPro" id="IPR050327">
    <property type="entry name" value="Proton-linked_MCT"/>
</dbReference>
<dbReference type="AlphaFoldDB" id="A0A183B6G0"/>
<dbReference type="EMBL" id="UZAN01058554">
    <property type="protein sequence ID" value="VDP92067.1"/>
    <property type="molecule type" value="Genomic_DNA"/>
</dbReference>
<keyword evidence="1" id="KW-1133">Transmembrane helix</keyword>
<evidence type="ECO:0000313" key="2">
    <source>
        <dbReference type="EMBL" id="VDP92067.1"/>
    </source>
</evidence>
<dbReference type="PANTHER" id="PTHR11360:SF284">
    <property type="entry name" value="EG:103B4.3 PROTEIN-RELATED"/>
    <property type="match status" value="1"/>
</dbReference>
<feature type="transmembrane region" description="Helical" evidence="1">
    <location>
        <begin position="76"/>
        <end position="93"/>
    </location>
</feature>
<dbReference type="SUPFAM" id="SSF103473">
    <property type="entry name" value="MFS general substrate transporter"/>
    <property type="match status" value="1"/>
</dbReference>
<dbReference type="PANTHER" id="PTHR11360">
    <property type="entry name" value="MONOCARBOXYLATE TRANSPORTER"/>
    <property type="match status" value="1"/>
</dbReference>
<reference evidence="4" key="1">
    <citation type="submission" date="2016-06" db="UniProtKB">
        <authorList>
            <consortium name="WormBaseParasite"/>
        </authorList>
    </citation>
    <scope>IDENTIFICATION</scope>
</reference>
<proteinExistence type="predicted"/>
<keyword evidence="1" id="KW-0472">Membrane</keyword>
<organism evidence="4">
    <name type="scientific">Echinostoma caproni</name>
    <dbReference type="NCBI Taxonomy" id="27848"/>
    <lineage>
        <taxon>Eukaryota</taxon>
        <taxon>Metazoa</taxon>
        <taxon>Spiralia</taxon>
        <taxon>Lophotrochozoa</taxon>
        <taxon>Platyhelminthes</taxon>
        <taxon>Trematoda</taxon>
        <taxon>Digenea</taxon>
        <taxon>Plagiorchiida</taxon>
        <taxon>Echinostomata</taxon>
        <taxon>Echinostomatoidea</taxon>
        <taxon>Echinostomatidae</taxon>
        <taxon>Echinostoma</taxon>
    </lineage>
</organism>
<dbReference type="InterPro" id="IPR036259">
    <property type="entry name" value="MFS_trans_sf"/>
</dbReference>
<name>A0A183B6G0_9TREM</name>
<dbReference type="Gene3D" id="1.20.1250.20">
    <property type="entry name" value="MFS general substrate transporter like domains"/>
    <property type="match status" value="1"/>
</dbReference>
<accession>A0A183B6G0</accession>
<sequence length="148" mass="15624">MDLLQRCLIVFGGFLSYFLADGYTYSVGVFYSHLMSKFDASSSSSAVLPGLLYAVPQLTGFFLCPLLEKFGYSSGAAWGALLLSLSCIASAFAPSIQLLYLTLGVFASIGLQLTYSAAIMAVTATFGDTRIVHALRIGTTVPSGLHAA</sequence>
<keyword evidence="1" id="KW-0812">Transmembrane</keyword>
<reference evidence="2 3" key="2">
    <citation type="submission" date="2018-11" db="EMBL/GenBank/DDBJ databases">
        <authorList>
            <consortium name="Pathogen Informatics"/>
        </authorList>
    </citation>
    <scope>NUCLEOTIDE SEQUENCE [LARGE SCALE GENOMIC DNA]</scope>
    <source>
        <strain evidence="2 3">Egypt</strain>
    </source>
</reference>
<dbReference type="GO" id="GO:0008028">
    <property type="term" value="F:monocarboxylic acid transmembrane transporter activity"/>
    <property type="evidence" value="ECO:0007669"/>
    <property type="project" value="TreeGrafter"/>
</dbReference>
<keyword evidence="3" id="KW-1185">Reference proteome</keyword>
<protein>
    <submittedName>
        <fullName evidence="4">MFS domain-containing protein</fullName>
    </submittedName>
</protein>
<feature type="transmembrane region" description="Helical" evidence="1">
    <location>
        <begin position="7"/>
        <end position="26"/>
    </location>
</feature>